<dbReference type="SUPFAM" id="SSF46785">
    <property type="entry name" value="Winged helix' DNA-binding domain"/>
    <property type="match status" value="1"/>
</dbReference>
<dbReference type="Pfam" id="PF13463">
    <property type="entry name" value="HTH_27"/>
    <property type="match status" value="1"/>
</dbReference>
<sequence>MQYTTQDAWRIPMNDMSGAKGAAQDPLADLTLSEDALTAFEWSLWRISAAFLRWQSECSTDLAGTSISGLETAVLHTIRYRQKPKGLSEICRLLGRDDTANVQYAIKKLQGLKMIERVKGRSRKDTLYIPTSTGEQLTKDYRAVRENLLVSMIQRIDRSDNSLQSTTEMLELLTSFYEAATRRVASSTPPISHSGQA</sequence>
<dbReference type="Gene3D" id="1.10.10.10">
    <property type="entry name" value="Winged helix-like DNA-binding domain superfamily/Winged helix DNA-binding domain"/>
    <property type="match status" value="1"/>
</dbReference>
<accession>A0A6A8A5U8</accession>
<reference evidence="2 3" key="1">
    <citation type="submission" date="2019-11" db="EMBL/GenBank/DDBJ databases">
        <title>Genome analysis of Rhizobacterium cereale a novel genus and species isolated from maize roots in North Spain.</title>
        <authorList>
            <person name="Menendez E."/>
            <person name="Flores-Felix J.D."/>
            <person name="Ramirez-Bahena M.-H."/>
            <person name="Igual J.M."/>
            <person name="Garcia-Fraile P."/>
            <person name="Peix A."/>
            <person name="Velazquez E."/>
        </authorList>
    </citation>
    <scope>NUCLEOTIDE SEQUENCE [LARGE SCALE GENOMIC DNA]</scope>
    <source>
        <strain evidence="2 3">RZME27</strain>
    </source>
</reference>
<dbReference type="GO" id="GO:0003677">
    <property type="term" value="F:DNA binding"/>
    <property type="evidence" value="ECO:0007669"/>
    <property type="project" value="UniProtKB-KW"/>
</dbReference>
<dbReference type="AlphaFoldDB" id="A0A6A8A5U8"/>
<proteinExistence type="predicted"/>
<evidence type="ECO:0000313" key="2">
    <source>
        <dbReference type="EMBL" id="MQY44990.1"/>
    </source>
</evidence>
<organism evidence="2 3">
    <name type="scientific">Endobacterium cereale</name>
    <dbReference type="NCBI Taxonomy" id="2663029"/>
    <lineage>
        <taxon>Bacteria</taxon>
        <taxon>Pseudomonadati</taxon>
        <taxon>Pseudomonadota</taxon>
        <taxon>Alphaproteobacteria</taxon>
        <taxon>Hyphomicrobiales</taxon>
        <taxon>Rhizobiaceae</taxon>
        <taxon>Endobacterium</taxon>
    </lineage>
</organism>
<keyword evidence="3" id="KW-1185">Reference proteome</keyword>
<dbReference type="Proteomes" id="UP000435138">
    <property type="component" value="Unassembled WGS sequence"/>
</dbReference>
<dbReference type="GO" id="GO:0003700">
    <property type="term" value="F:DNA-binding transcription factor activity"/>
    <property type="evidence" value="ECO:0007669"/>
    <property type="project" value="InterPro"/>
</dbReference>
<name>A0A6A8A5U8_9HYPH</name>
<evidence type="ECO:0000259" key="1">
    <source>
        <dbReference type="Pfam" id="PF13463"/>
    </source>
</evidence>
<keyword evidence="2" id="KW-0238">DNA-binding</keyword>
<comment type="caution">
    <text evidence="2">The sequence shown here is derived from an EMBL/GenBank/DDBJ whole genome shotgun (WGS) entry which is preliminary data.</text>
</comment>
<protein>
    <submittedName>
        <fullName evidence="2">Winged helix DNA-binding protein</fullName>
    </submittedName>
</protein>
<dbReference type="EMBL" id="WIXI01000022">
    <property type="protein sequence ID" value="MQY44990.1"/>
    <property type="molecule type" value="Genomic_DNA"/>
</dbReference>
<gene>
    <name evidence="2" type="ORF">GAO09_02740</name>
</gene>
<dbReference type="InterPro" id="IPR036388">
    <property type="entry name" value="WH-like_DNA-bd_sf"/>
</dbReference>
<dbReference type="InterPro" id="IPR036390">
    <property type="entry name" value="WH_DNA-bd_sf"/>
</dbReference>
<dbReference type="InterPro" id="IPR000835">
    <property type="entry name" value="HTH_MarR-typ"/>
</dbReference>
<evidence type="ECO:0000313" key="3">
    <source>
        <dbReference type="Proteomes" id="UP000435138"/>
    </source>
</evidence>
<feature type="domain" description="HTH marR-type" evidence="1">
    <location>
        <begin position="68"/>
        <end position="134"/>
    </location>
</feature>